<evidence type="ECO:0000313" key="2">
    <source>
        <dbReference type="Proteomes" id="UP000011910"/>
    </source>
</evidence>
<keyword evidence="2" id="KW-1185">Reference proteome</keyword>
<proteinExistence type="predicted"/>
<comment type="caution">
    <text evidence="1">The sequence shown here is derived from an EMBL/GenBank/DDBJ whole genome shotgun (WGS) entry which is preliminary data.</text>
</comment>
<reference evidence="1 2" key="1">
    <citation type="journal article" date="2013" name="Genome Announc.">
        <title>Draft Genome Sequence of Cesiribacter andamanensis Strain AMV16T, Isolated from a Soil Sample from a Mud Volcano in the Andaman Islands, India.</title>
        <authorList>
            <person name="Shivaji S."/>
            <person name="Ara S."/>
            <person name="Begum Z."/>
            <person name="Srinivas T.N."/>
            <person name="Singh A."/>
            <person name="Kumar Pinnaka A."/>
        </authorList>
    </citation>
    <scope>NUCLEOTIDE SEQUENCE [LARGE SCALE GENOMIC DNA]</scope>
    <source>
        <strain evidence="1 2">AMV16</strain>
    </source>
</reference>
<dbReference type="Proteomes" id="UP000011910">
    <property type="component" value="Unassembled WGS sequence"/>
</dbReference>
<protein>
    <submittedName>
        <fullName evidence="1">Uncharacterized protein</fullName>
    </submittedName>
</protein>
<evidence type="ECO:0000313" key="1">
    <source>
        <dbReference type="EMBL" id="EMR02351.1"/>
    </source>
</evidence>
<organism evidence="1 2">
    <name type="scientific">Cesiribacter andamanensis AMV16</name>
    <dbReference type="NCBI Taxonomy" id="1279009"/>
    <lineage>
        <taxon>Bacteria</taxon>
        <taxon>Pseudomonadati</taxon>
        <taxon>Bacteroidota</taxon>
        <taxon>Cytophagia</taxon>
        <taxon>Cytophagales</taxon>
        <taxon>Cesiribacteraceae</taxon>
        <taxon>Cesiribacter</taxon>
    </lineage>
</organism>
<dbReference type="OrthoDB" id="796510at2"/>
<dbReference type="EMBL" id="AODQ01000061">
    <property type="protein sequence ID" value="EMR02351.1"/>
    <property type="molecule type" value="Genomic_DNA"/>
</dbReference>
<name>M7N559_9BACT</name>
<sequence length="277" mass="31679">MHISAKGALQTLDTLTEAMEHHKRVFFTRFGDGEIYVMEGKGTADQQAADVLTQEMRKAWAIRHPQYFKGVSVNYPRDKGMIDGVLAPFPQNEELEHILIDQMGEAPGSVYENPVVFHYLTLFRPELMVQFLERFVRPRPKMFIGSVPQELVELVFGSIDYYVQTPAKDAYHSIDEWYPKVLEHLPKVAVVLPTAGAASKAVQERLWHAGAQVHSLDIGSLVDAVQQQGTRRWIRLLGHRSRRILVPGWDKTGLVLQQPLKELKQEIKYSFHRLLGR</sequence>
<accession>M7N559</accession>
<dbReference type="RefSeq" id="WP_009195890.1">
    <property type="nucleotide sequence ID" value="NZ_AODQ01000061.1"/>
</dbReference>
<dbReference type="AlphaFoldDB" id="M7N559"/>
<gene>
    <name evidence="1" type="ORF">ADICEAN_02500</name>
</gene>